<comment type="subcellular location">
    <subcellularLocation>
        <location evidence="1">Endoplasmic reticulum</location>
    </subcellularLocation>
</comment>
<dbReference type="AlphaFoldDB" id="A0A0C2GZL6"/>
<dbReference type="Proteomes" id="UP000054047">
    <property type="component" value="Unassembled WGS sequence"/>
</dbReference>
<accession>A0A0C2GZL6</accession>
<dbReference type="Pfam" id="PF08271">
    <property type="entry name" value="Zn_Ribbon_TF"/>
    <property type="match status" value="1"/>
</dbReference>
<sequence>MTCFVTVGTTRFDELVLSSTSTSILRTIGVRKIKIQLGAGEWNHDVRESVFNGVIAAEGSGEAGGIPVEYYRYKPSIHEDMEEAMFIIGHAGAGTCLECLKLARPFIVVVNENLMDNHQLELAKELAHGEHLLYCAVSQLFDMTSVECPIHPNVHLVEDHRAGDVICPECGLVVGDR</sequence>
<dbReference type="InterPro" id="IPR039042">
    <property type="entry name" value="Alg13-like"/>
</dbReference>
<protein>
    <recommendedName>
        <fullName evidence="4">UDP-N-acetylglucosamine transferase subunit ALG13</fullName>
        <ecNumber evidence="3">2.4.1.141</ecNumber>
    </recommendedName>
</protein>
<evidence type="ECO:0000256" key="7">
    <source>
        <dbReference type="ARBA" id="ARBA00022824"/>
    </source>
</evidence>
<reference evidence="10 11" key="1">
    <citation type="submission" date="2013-12" db="EMBL/GenBank/DDBJ databases">
        <title>Draft genome of the parsitic nematode Ancylostoma duodenale.</title>
        <authorList>
            <person name="Mitreva M."/>
        </authorList>
    </citation>
    <scope>NUCLEOTIDE SEQUENCE [LARGE SCALE GENOMIC DNA]</scope>
    <source>
        <strain evidence="10 11">Zhejiang</strain>
    </source>
</reference>
<evidence type="ECO:0000259" key="9">
    <source>
        <dbReference type="PROSITE" id="PS51134"/>
    </source>
</evidence>
<dbReference type="PANTHER" id="PTHR12867:SF6">
    <property type="entry name" value="N-ACETYLGLUCOSAMINYLDIPHOSPHODOLICHOL N-ACETYLGLUCOSAMINYLTRANSFERASE"/>
    <property type="match status" value="1"/>
</dbReference>
<evidence type="ECO:0000256" key="5">
    <source>
        <dbReference type="ARBA" id="ARBA00022676"/>
    </source>
</evidence>
<dbReference type="EC" id="2.4.1.141" evidence="3"/>
<comment type="similarity">
    <text evidence="2">Belongs to the glycosyltransferase 28 family.</text>
</comment>
<proteinExistence type="inferred from homology"/>
<keyword evidence="8" id="KW-0479">Metal-binding</keyword>
<name>A0A0C2GZL6_9BILA</name>
<dbReference type="InterPro" id="IPR013137">
    <property type="entry name" value="Znf_TFIIB"/>
</dbReference>
<evidence type="ECO:0000256" key="4">
    <source>
        <dbReference type="ARBA" id="ARBA00017468"/>
    </source>
</evidence>
<dbReference type="InterPro" id="IPR007235">
    <property type="entry name" value="Glyco_trans_28_C"/>
</dbReference>
<keyword evidence="11" id="KW-1185">Reference proteome</keyword>
<keyword evidence="5" id="KW-0328">Glycosyltransferase</keyword>
<evidence type="ECO:0000256" key="6">
    <source>
        <dbReference type="ARBA" id="ARBA00022679"/>
    </source>
</evidence>
<dbReference type="GO" id="GO:0004577">
    <property type="term" value="F:N-acetylglucosaminyldiphosphodolichol N-acetylglucosaminyltransferase activity"/>
    <property type="evidence" value="ECO:0007669"/>
    <property type="project" value="UniProtKB-EC"/>
</dbReference>
<evidence type="ECO:0000256" key="1">
    <source>
        <dbReference type="ARBA" id="ARBA00004240"/>
    </source>
</evidence>
<keyword evidence="6 10" id="KW-0808">Transferase</keyword>
<dbReference type="Gene3D" id="3.40.50.2000">
    <property type="entry name" value="Glycogen Phosphorylase B"/>
    <property type="match status" value="1"/>
</dbReference>
<dbReference type="GO" id="GO:0006488">
    <property type="term" value="P:dolichol-linked oligosaccharide biosynthetic process"/>
    <property type="evidence" value="ECO:0007669"/>
    <property type="project" value="InterPro"/>
</dbReference>
<evidence type="ECO:0000313" key="10">
    <source>
        <dbReference type="EMBL" id="KIH62581.1"/>
    </source>
</evidence>
<keyword evidence="8" id="KW-0863">Zinc-finger</keyword>
<dbReference type="PANTHER" id="PTHR12867">
    <property type="entry name" value="GLYCOSYL TRANSFERASE-RELATED"/>
    <property type="match status" value="1"/>
</dbReference>
<keyword evidence="7" id="KW-0256">Endoplasmic reticulum</keyword>
<keyword evidence="8" id="KW-0862">Zinc</keyword>
<organism evidence="10 11">
    <name type="scientific">Ancylostoma duodenale</name>
    <dbReference type="NCBI Taxonomy" id="51022"/>
    <lineage>
        <taxon>Eukaryota</taxon>
        <taxon>Metazoa</taxon>
        <taxon>Ecdysozoa</taxon>
        <taxon>Nematoda</taxon>
        <taxon>Chromadorea</taxon>
        <taxon>Rhabditida</taxon>
        <taxon>Rhabditina</taxon>
        <taxon>Rhabditomorpha</taxon>
        <taxon>Strongyloidea</taxon>
        <taxon>Ancylostomatidae</taxon>
        <taxon>Ancylostomatinae</taxon>
        <taxon>Ancylostoma</taxon>
    </lineage>
</organism>
<gene>
    <name evidence="10" type="ORF">ANCDUO_07135</name>
</gene>
<dbReference type="EMBL" id="KN729212">
    <property type="protein sequence ID" value="KIH62581.1"/>
    <property type="molecule type" value="Genomic_DNA"/>
</dbReference>
<evidence type="ECO:0000256" key="8">
    <source>
        <dbReference type="PROSITE-ProRule" id="PRU00469"/>
    </source>
</evidence>
<dbReference type="GO" id="GO:0005783">
    <property type="term" value="C:endoplasmic reticulum"/>
    <property type="evidence" value="ECO:0007669"/>
    <property type="project" value="UniProtKB-SubCell"/>
</dbReference>
<dbReference type="Pfam" id="PF04101">
    <property type="entry name" value="Glyco_tran_28_C"/>
    <property type="match status" value="1"/>
</dbReference>
<dbReference type="GO" id="GO:0008270">
    <property type="term" value="F:zinc ion binding"/>
    <property type="evidence" value="ECO:0007669"/>
    <property type="project" value="UniProtKB-KW"/>
</dbReference>
<dbReference type="PROSITE" id="PS51134">
    <property type="entry name" value="ZF_TFIIB"/>
    <property type="match status" value="1"/>
</dbReference>
<dbReference type="SUPFAM" id="SSF57783">
    <property type="entry name" value="Zinc beta-ribbon"/>
    <property type="match status" value="1"/>
</dbReference>
<evidence type="ECO:0000313" key="11">
    <source>
        <dbReference type="Proteomes" id="UP000054047"/>
    </source>
</evidence>
<dbReference type="SUPFAM" id="SSF53756">
    <property type="entry name" value="UDP-Glycosyltransferase/glycogen phosphorylase"/>
    <property type="match status" value="1"/>
</dbReference>
<evidence type="ECO:0000256" key="2">
    <source>
        <dbReference type="ARBA" id="ARBA00006962"/>
    </source>
</evidence>
<dbReference type="OrthoDB" id="20273at2759"/>
<evidence type="ECO:0000256" key="3">
    <source>
        <dbReference type="ARBA" id="ARBA00012614"/>
    </source>
</evidence>
<feature type="domain" description="TFIIB-type" evidence="9">
    <location>
        <begin position="144"/>
        <end position="175"/>
    </location>
</feature>